<gene>
    <name evidence="3" type="ORF">Pmani_002077</name>
</gene>
<evidence type="ECO:0000313" key="3">
    <source>
        <dbReference type="EMBL" id="KAK4327412.1"/>
    </source>
</evidence>
<feature type="domain" description="DDE-1" evidence="2">
    <location>
        <begin position="1"/>
        <end position="60"/>
    </location>
</feature>
<evidence type="ECO:0000259" key="2">
    <source>
        <dbReference type="Pfam" id="PF03184"/>
    </source>
</evidence>
<feature type="compositionally biased region" description="Polar residues" evidence="1">
    <location>
        <begin position="284"/>
        <end position="293"/>
    </location>
</feature>
<feature type="region of interest" description="Disordered" evidence="1">
    <location>
        <begin position="231"/>
        <end position="293"/>
    </location>
</feature>
<evidence type="ECO:0000313" key="4">
    <source>
        <dbReference type="Proteomes" id="UP001292094"/>
    </source>
</evidence>
<name>A0AAE1QLE9_9EUCA</name>
<dbReference type="GO" id="GO:0003676">
    <property type="term" value="F:nucleic acid binding"/>
    <property type="evidence" value="ECO:0007669"/>
    <property type="project" value="InterPro"/>
</dbReference>
<dbReference type="Pfam" id="PF03184">
    <property type="entry name" value="DDE_1"/>
    <property type="match status" value="1"/>
</dbReference>
<organism evidence="3 4">
    <name type="scientific">Petrolisthes manimaculis</name>
    <dbReference type="NCBI Taxonomy" id="1843537"/>
    <lineage>
        <taxon>Eukaryota</taxon>
        <taxon>Metazoa</taxon>
        <taxon>Ecdysozoa</taxon>
        <taxon>Arthropoda</taxon>
        <taxon>Crustacea</taxon>
        <taxon>Multicrustacea</taxon>
        <taxon>Malacostraca</taxon>
        <taxon>Eumalacostraca</taxon>
        <taxon>Eucarida</taxon>
        <taxon>Decapoda</taxon>
        <taxon>Pleocyemata</taxon>
        <taxon>Anomura</taxon>
        <taxon>Galatheoidea</taxon>
        <taxon>Porcellanidae</taxon>
        <taxon>Petrolisthes</taxon>
    </lineage>
</organism>
<proteinExistence type="predicted"/>
<sequence>MDQGVIQKIKESYKKDFSNRLVNCDDEVHDFQKIFDIKKAVYMSARAWESVKNTTLQKSWRKLYDKKMKFEDNKYVFPEDNTFEGFEEDFEGFPDPEAQSAVEEINELFANLPANSAKSLTREEVAEWVGIDANLPGWQDLTDEELIESVRNPEKEKEIPDDEEEEVKNKQTWKEAVHHLEKFIDFAESHAAFSSAKVMQLHILFEETYKMRQQHIKQADIRDMFNRAAEKIQKKNNPKEEENEPPNKRPRLDEAPVPVPEPMPGPSRLLTEDDMPLDIDDPTPTAQSDSDSN</sequence>
<dbReference type="AlphaFoldDB" id="A0AAE1QLE9"/>
<feature type="compositionally biased region" description="Basic and acidic residues" evidence="1">
    <location>
        <begin position="231"/>
        <end position="254"/>
    </location>
</feature>
<dbReference type="Proteomes" id="UP001292094">
    <property type="component" value="Unassembled WGS sequence"/>
</dbReference>
<accession>A0AAE1QLE9</accession>
<protein>
    <recommendedName>
        <fullName evidence="2">DDE-1 domain-containing protein</fullName>
    </recommendedName>
</protein>
<keyword evidence="4" id="KW-1185">Reference proteome</keyword>
<dbReference type="EMBL" id="JAWZYT010000149">
    <property type="protein sequence ID" value="KAK4327412.1"/>
    <property type="molecule type" value="Genomic_DNA"/>
</dbReference>
<comment type="caution">
    <text evidence="3">The sequence shown here is derived from an EMBL/GenBank/DDBJ whole genome shotgun (WGS) entry which is preliminary data.</text>
</comment>
<reference evidence="3" key="1">
    <citation type="submission" date="2023-11" db="EMBL/GenBank/DDBJ databases">
        <title>Genome assemblies of two species of porcelain crab, Petrolisthes cinctipes and Petrolisthes manimaculis (Anomura: Porcellanidae).</title>
        <authorList>
            <person name="Angst P."/>
        </authorList>
    </citation>
    <scope>NUCLEOTIDE SEQUENCE</scope>
    <source>
        <strain evidence="3">PB745_02</strain>
        <tissue evidence="3">Gill</tissue>
    </source>
</reference>
<dbReference type="InterPro" id="IPR004875">
    <property type="entry name" value="DDE_SF_endonuclease_dom"/>
</dbReference>
<evidence type="ECO:0000256" key="1">
    <source>
        <dbReference type="SAM" id="MobiDB-lite"/>
    </source>
</evidence>
<feature type="compositionally biased region" description="Acidic residues" evidence="1">
    <location>
        <begin position="272"/>
        <end position="281"/>
    </location>
</feature>